<dbReference type="SUPFAM" id="SSF56112">
    <property type="entry name" value="Protein kinase-like (PK-like)"/>
    <property type="match status" value="1"/>
</dbReference>
<dbReference type="InterPro" id="IPR015897">
    <property type="entry name" value="CHK_kinase-like"/>
</dbReference>
<reference evidence="2" key="1">
    <citation type="journal article" date="2023" name="G3 (Bethesda)">
        <title>Whole genome assemblies of Zophobas morio and Tenebrio molitor.</title>
        <authorList>
            <person name="Kaur S."/>
            <person name="Stinson S.A."/>
            <person name="diCenzo G.C."/>
        </authorList>
    </citation>
    <scope>NUCLEOTIDE SEQUENCE</scope>
    <source>
        <strain evidence="2">QUZm001</strain>
    </source>
</reference>
<dbReference type="InterPro" id="IPR011009">
    <property type="entry name" value="Kinase-like_dom_sf"/>
</dbReference>
<dbReference type="PANTHER" id="PTHR11012">
    <property type="entry name" value="PROTEIN KINASE-LIKE DOMAIN-CONTAINING"/>
    <property type="match status" value="1"/>
</dbReference>
<dbReference type="Gene3D" id="3.90.1200.10">
    <property type="match status" value="1"/>
</dbReference>
<feature type="domain" description="CHK kinase-like" evidence="1">
    <location>
        <begin position="125"/>
        <end position="324"/>
    </location>
</feature>
<dbReference type="EMBL" id="JALNTZ010000003">
    <property type="protein sequence ID" value="KAJ3659969.1"/>
    <property type="molecule type" value="Genomic_DNA"/>
</dbReference>
<proteinExistence type="predicted"/>
<dbReference type="AlphaFoldDB" id="A0AA38IVN6"/>
<dbReference type="InterPro" id="IPR004119">
    <property type="entry name" value="EcKL"/>
</dbReference>
<dbReference type="SMART" id="SM00587">
    <property type="entry name" value="CHK"/>
    <property type="match status" value="1"/>
</dbReference>
<accession>A0AA38IVN6</accession>
<evidence type="ECO:0000313" key="3">
    <source>
        <dbReference type="Proteomes" id="UP001168821"/>
    </source>
</evidence>
<evidence type="ECO:0000259" key="1">
    <source>
        <dbReference type="SMART" id="SM00587"/>
    </source>
</evidence>
<comment type="caution">
    <text evidence="2">The sequence shown here is derived from an EMBL/GenBank/DDBJ whole genome shotgun (WGS) entry which is preliminary data.</text>
</comment>
<dbReference type="PANTHER" id="PTHR11012:SF30">
    <property type="entry name" value="PROTEIN KINASE-LIKE DOMAIN-CONTAINING"/>
    <property type="match status" value="1"/>
</dbReference>
<dbReference type="Pfam" id="PF02958">
    <property type="entry name" value="EcKL"/>
    <property type="match status" value="1"/>
</dbReference>
<keyword evidence="3" id="KW-1185">Reference proteome</keyword>
<evidence type="ECO:0000313" key="2">
    <source>
        <dbReference type="EMBL" id="KAJ3659969.1"/>
    </source>
</evidence>
<dbReference type="Proteomes" id="UP001168821">
    <property type="component" value="Unassembled WGS sequence"/>
</dbReference>
<gene>
    <name evidence="2" type="ORF">Zmor_011630</name>
</gene>
<organism evidence="2 3">
    <name type="scientific">Zophobas morio</name>
    <dbReference type="NCBI Taxonomy" id="2755281"/>
    <lineage>
        <taxon>Eukaryota</taxon>
        <taxon>Metazoa</taxon>
        <taxon>Ecdysozoa</taxon>
        <taxon>Arthropoda</taxon>
        <taxon>Hexapoda</taxon>
        <taxon>Insecta</taxon>
        <taxon>Pterygota</taxon>
        <taxon>Neoptera</taxon>
        <taxon>Endopterygota</taxon>
        <taxon>Coleoptera</taxon>
        <taxon>Polyphaga</taxon>
        <taxon>Cucujiformia</taxon>
        <taxon>Tenebrionidae</taxon>
        <taxon>Zophobas</taxon>
    </lineage>
</organism>
<protein>
    <recommendedName>
        <fullName evidence="1">CHK kinase-like domain-containing protein</fullName>
    </recommendedName>
</protein>
<sequence length="406" mass="47675">MDEWRARPHVQKFVKAVAKEQGIPEYTIINLTRTKKGEGYSGIIFMITIKDKSSDRELDLVVKSAFTEDEHRNFLPIEDSYANEIHFFTEVKPTLNKFIEECGMRPTNYAAHCYQIHAEVPKEMLCLENLRTSNFELFDKKLILDDEHFSFIFNYYGRFHGYSFALKARRPEDYAKLVAPIRNVFEQFTKIPEGNFKTFLKDTSNTIATYLEVGEDDEIIKKYEKYQDGGIIDLFEKAVTDVCDHTTILHGDCWSNNMMFKYETLGNSRKLVDMRLLDLQIIRDASPVCDLSYCLYSGGSKTEYDNLDRYFKIYYESLSMTLQALGCDVKTIYPFNLLKEHWKRFARLGMAMTFAILKLKCTNQEDIVDLTDNRERHEAARNKYNDRDFKKRVKDVLYHMSKMDAL</sequence>
<name>A0AA38IVN6_9CUCU</name>